<keyword evidence="2" id="KW-0223">Dioxygenase</keyword>
<accession>A0ABY7VZ16</accession>
<dbReference type="PANTHER" id="PTHR31212:SF4">
    <property type="entry name" value="ALPHA-KETOGLUTARATE-DEPENDENT DIOXYGENASE ALKB HOMOLOG 3"/>
    <property type="match status" value="1"/>
</dbReference>
<name>A0ABY7VZ16_9BACT</name>
<dbReference type="InterPro" id="IPR032854">
    <property type="entry name" value="ALKBH3"/>
</dbReference>
<dbReference type="InterPro" id="IPR037151">
    <property type="entry name" value="AlkB-like_sf"/>
</dbReference>
<dbReference type="SUPFAM" id="SSF51197">
    <property type="entry name" value="Clavaminate synthase-like"/>
    <property type="match status" value="1"/>
</dbReference>
<reference evidence="2 3" key="1">
    <citation type="submission" date="2023-02" db="EMBL/GenBank/DDBJ databases">
        <title>Genome sequence of Lentisphaera profundi SAORIC-696.</title>
        <authorList>
            <person name="Kim e."/>
            <person name="Cho J.-C."/>
            <person name="Choi A."/>
            <person name="Kang I."/>
        </authorList>
    </citation>
    <scope>NUCLEOTIDE SEQUENCE [LARGE SCALE GENOMIC DNA]</scope>
    <source>
        <strain evidence="2 3">SAORIC-696</strain>
    </source>
</reference>
<gene>
    <name evidence="2" type="ORF">PQO03_20035</name>
</gene>
<dbReference type="GO" id="GO:0051213">
    <property type="term" value="F:dioxygenase activity"/>
    <property type="evidence" value="ECO:0007669"/>
    <property type="project" value="UniProtKB-KW"/>
</dbReference>
<dbReference type="Gene3D" id="2.60.120.590">
    <property type="entry name" value="Alpha-ketoglutarate-dependent dioxygenase AlkB-like"/>
    <property type="match status" value="1"/>
</dbReference>
<dbReference type="EMBL" id="CP117812">
    <property type="protein sequence ID" value="WDE98112.1"/>
    <property type="molecule type" value="Genomic_DNA"/>
</dbReference>
<dbReference type="Proteomes" id="UP001214250">
    <property type="component" value="Chromosome 2"/>
</dbReference>
<dbReference type="PROSITE" id="PS51471">
    <property type="entry name" value="FE2OG_OXY"/>
    <property type="match status" value="1"/>
</dbReference>
<protein>
    <submittedName>
        <fullName evidence="2">Alpha-ketoglutarate-dependent dioxygenase AlkB</fullName>
    </submittedName>
</protein>
<sequence>MSNESHTTDFCKGQIIYHPKWLTPKNSNKYLSQLKQSLPWKSDKIRFMGKQHSIPRLHAWIADSNINYSYSGISLEINPWSTATRELKMLCEQSCQHSFNSMLANYYRNGKDSNGWHADNEKELGQNPLIAIVSFGQVRRLSIRSNDNHKEKLDYDLANGSLIIMKGELQHQTQHCLRKTQKDCAERISLTFRLTNA</sequence>
<dbReference type="RefSeq" id="WP_274152900.1">
    <property type="nucleotide sequence ID" value="NZ_CP117812.1"/>
</dbReference>
<evidence type="ECO:0000313" key="2">
    <source>
        <dbReference type="EMBL" id="WDE98112.1"/>
    </source>
</evidence>
<proteinExistence type="predicted"/>
<dbReference type="InterPro" id="IPR027450">
    <property type="entry name" value="AlkB-like"/>
</dbReference>
<dbReference type="PANTHER" id="PTHR31212">
    <property type="entry name" value="ALPHA-KETOGLUTARATE-DEPENDENT DIOXYGENASE ALKB HOMOLOG 3"/>
    <property type="match status" value="1"/>
</dbReference>
<dbReference type="InterPro" id="IPR005123">
    <property type="entry name" value="Oxoglu/Fe-dep_dioxygenase_dom"/>
</dbReference>
<keyword evidence="2" id="KW-0560">Oxidoreductase</keyword>
<dbReference type="Pfam" id="PF13532">
    <property type="entry name" value="2OG-FeII_Oxy_2"/>
    <property type="match status" value="1"/>
</dbReference>
<keyword evidence="3" id="KW-1185">Reference proteome</keyword>
<feature type="domain" description="Fe2OG dioxygenase" evidence="1">
    <location>
        <begin position="98"/>
        <end position="196"/>
    </location>
</feature>
<organism evidence="2 3">
    <name type="scientific">Lentisphaera profundi</name>
    <dbReference type="NCBI Taxonomy" id="1658616"/>
    <lineage>
        <taxon>Bacteria</taxon>
        <taxon>Pseudomonadati</taxon>
        <taxon>Lentisphaerota</taxon>
        <taxon>Lentisphaeria</taxon>
        <taxon>Lentisphaerales</taxon>
        <taxon>Lentisphaeraceae</taxon>
        <taxon>Lentisphaera</taxon>
    </lineage>
</organism>
<evidence type="ECO:0000259" key="1">
    <source>
        <dbReference type="PROSITE" id="PS51471"/>
    </source>
</evidence>
<evidence type="ECO:0000313" key="3">
    <source>
        <dbReference type="Proteomes" id="UP001214250"/>
    </source>
</evidence>